<proteinExistence type="predicted"/>
<dbReference type="EC" id="2.4.2.-" evidence="1"/>
<dbReference type="InterPro" id="IPR029062">
    <property type="entry name" value="Class_I_gatase-like"/>
</dbReference>
<dbReference type="GO" id="GO:0005829">
    <property type="term" value="C:cytosol"/>
    <property type="evidence" value="ECO:0007669"/>
    <property type="project" value="TreeGrafter"/>
</dbReference>
<dbReference type="Gene3D" id="3.40.50.880">
    <property type="match status" value="1"/>
</dbReference>
<sequence>MIVKKPIVGITGNVSKEKSKDTWENGITRTYSSTVFLDIVLKTGGLPIILPIGSEQTVKDYVTMVDKLILTGGQHVSPHFYGEKRSIKSDDYNEDRDVFESQLIMEALKQNKPILAICRGAQLVNVVLGGTLNQSISNHWQEQAPNQAHQSIHVSKDSILFPIYGNSSQVNSLHIQSIKKLASELKAIAWDNKDQTIEAVYSRKHRLLGLQWHPELLLSTKPENQAIFDFFVNQL</sequence>
<dbReference type="Proteomes" id="UP000306241">
    <property type="component" value="Chromosome"/>
</dbReference>
<accession>A0A4V0H2X5</accession>
<dbReference type="PANTHER" id="PTHR43235:SF1">
    <property type="entry name" value="GLUTAMINE AMIDOTRANSFERASE PB2B2.05-RELATED"/>
    <property type="match status" value="1"/>
</dbReference>
<dbReference type="GO" id="GO:0033969">
    <property type="term" value="F:gamma-glutamyl-gamma-aminobutyrate hydrolase activity"/>
    <property type="evidence" value="ECO:0007669"/>
    <property type="project" value="TreeGrafter"/>
</dbReference>
<dbReference type="AlphaFoldDB" id="A0A4V0H2X5"/>
<dbReference type="PANTHER" id="PTHR43235">
    <property type="entry name" value="GLUTAMINE AMIDOTRANSFERASE PB2B2.05-RELATED"/>
    <property type="match status" value="1"/>
</dbReference>
<keyword evidence="1" id="KW-0808">Transferase</keyword>
<dbReference type="CDD" id="cd01745">
    <property type="entry name" value="GATase1_2"/>
    <property type="match status" value="1"/>
</dbReference>
<dbReference type="GO" id="GO:0016757">
    <property type="term" value="F:glycosyltransferase activity"/>
    <property type="evidence" value="ECO:0007669"/>
    <property type="project" value="UniProtKB-KW"/>
</dbReference>
<dbReference type="PROSITE" id="PS51273">
    <property type="entry name" value="GATASE_TYPE_1"/>
    <property type="match status" value="1"/>
</dbReference>
<evidence type="ECO:0000313" key="2">
    <source>
        <dbReference type="Proteomes" id="UP000306241"/>
    </source>
</evidence>
<evidence type="ECO:0000313" key="1">
    <source>
        <dbReference type="EMBL" id="VTT41883.1"/>
    </source>
</evidence>
<organism evidence="1 2">
    <name type="scientific">Streptococcus porcinus</name>
    <dbReference type="NCBI Taxonomy" id="1340"/>
    <lineage>
        <taxon>Bacteria</taxon>
        <taxon>Bacillati</taxon>
        <taxon>Bacillota</taxon>
        <taxon>Bacilli</taxon>
        <taxon>Lactobacillales</taxon>
        <taxon>Streptococcaceae</taxon>
        <taxon>Streptococcus</taxon>
    </lineage>
</organism>
<dbReference type="Pfam" id="PF07722">
    <property type="entry name" value="Peptidase_C26"/>
    <property type="match status" value="1"/>
</dbReference>
<protein>
    <submittedName>
        <fullName evidence="1">Peptidase</fullName>
        <ecNumber evidence="1">2.4.2.-</ecNumber>
    </submittedName>
</protein>
<reference evidence="1 2" key="1">
    <citation type="submission" date="2019-05" db="EMBL/GenBank/DDBJ databases">
        <authorList>
            <consortium name="Pathogen Informatics"/>
        </authorList>
    </citation>
    <scope>NUCLEOTIDE SEQUENCE [LARGE SCALE GENOMIC DNA]</scope>
    <source>
        <strain evidence="1 2">NCTC10924</strain>
    </source>
</reference>
<dbReference type="InterPro" id="IPR011697">
    <property type="entry name" value="Peptidase_C26"/>
</dbReference>
<name>A0A4V0H2X5_STRPO</name>
<dbReference type="InterPro" id="IPR044668">
    <property type="entry name" value="PuuD-like"/>
</dbReference>
<gene>
    <name evidence="1" type="ORF">NCTC10924_00378</name>
</gene>
<dbReference type="GO" id="GO:0006598">
    <property type="term" value="P:polyamine catabolic process"/>
    <property type="evidence" value="ECO:0007669"/>
    <property type="project" value="TreeGrafter"/>
</dbReference>
<dbReference type="EMBL" id="LR594052">
    <property type="protein sequence ID" value="VTT41883.1"/>
    <property type="molecule type" value="Genomic_DNA"/>
</dbReference>
<dbReference type="SUPFAM" id="SSF52317">
    <property type="entry name" value="Class I glutamine amidotransferase-like"/>
    <property type="match status" value="1"/>
</dbReference>
<keyword evidence="1" id="KW-0328">Glycosyltransferase</keyword>